<evidence type="ECO:0000256" key="5">
    <source>
        <dbReference type="ARBA" id="ARBA00023288"/>
    </source>
</evidence>
<evidence type="ECO:0000256" key="3">
    <source>
        <dbReference type="ARBA" id="ARBA00022729"/>
    </source>
</evidence>
<feature type="domain" description="ABC transporter substrate-binding protein PnrA-like" evidence="7">
    <location>
        <begin position="55"/>
        <end position="341"/>
    </location>
</feature>
<feature type="chain" id="PRO_5038689435" evidence="6">
    <location>
        <begin position="22"/>
        <end position="381"/>
    </location>
</feature>
<dbReference type="EMBL" id="JACONZ010000005">
    <property type="protein sequence ID" value="MBC5582479.1"/>
    <property type="molecule type" value="Genomic_DNA"/>
</dbReference>
<dbReference type="PANTHER" id="PTHR34296">
    <property type="entry name" value="TRANSCRIPTIONAL ACTIVATOR PROTEIN MED"/>
    <property type="match status" value="1"/>
</dbReference>
<reference evidence="8" key="1">
    <citation type="submission" date="2020-08" db="EMBL/GenBank/DDBJ databases">
        <title>Genome public.</title>
        <authorList>
            <person name="Liu C."/>
            <person name="Sun Q."/>
        </authorList>
    </citation>
    <scope>NUCLEOTIDE SEQUENCE</scope>
    <source>
        <strain evidence="8">BX8</strain>
    </source>
</reference>
<name>A0A923L253_9FIRM</name>
<evidence type="ECO:0000256" key="2">
    <source>
        <dbReference type="ARBA" id="ARBA00022475"/>
    </source>
</evidence>
<keyword evidence="2" id="KW-1003">Cell membrane</keyword>
<dbReference type="AlphaFoldDB" id="A0A923L253"/>
<organism evidence="8 9">
    <name type="scientific">Anaerofilum hominis</name>
    <dbReference type="NCBI Taxonomy" id="2763016"/>
    <lineage>
        <taxon>Bacteria</taxon>
        <taxon>Bacillati</taxon>
        <taxon>Bacillota</taxon>
        <taxon>Clostridia</taxon>
        <taxon>Eubacteriales</taxon>
        <taxon>Oscillospiraceae</taxon>
        <taxon>Anaerofilum</taxon>
    </lineage>
</organism>
<evidence type="ECO:0000256" key="6">
    <source>
        <dbReference type="SAM" id="SignalP"/>
    </source>
</evidence>
<keyword evidence="5" id="KW-0449">Lipoprotein</keyword>
<keyword evidence="3 6" id="KW-0732">Signal</keyword>
<evidence type="ECO:0000259" key="7">
    <source>
        <dbReference type="Pfam" id="PF02608"/>
    </source>
</evidence>
<gene>
    <name evidence="8" type="ORF">H8S23_13275</name>
</gene>
<evidence type="ECO:0000313" key="9">
    <source>
        <dbReference type="Proteomes" id="UP000659630"/>
    </source>
</evidence>
<feature type="signal peptide" evidence="6">
    <location>
        <begin position="1"/>
        <end position="21"/>
    </location>
</feature>
<dbReference type="Gene3D" id="3.40.50.2300">
    <property type="match status" value="2"/>
</dbReference>
<dbReference type="Pfam" id="PF02608">
    <property type="entry name" value="Bmp"/>
    <property type="match status" value="1"/>
</dbReference>
<comment type="caution">
    <text evidence="8">The sequence shown here is derived from an EMBL/GenBank/DDBJ whole genome shotgun (WGS) entry which is preliminary data.</text>
</comment>
<evidence type="ECO:0000256" key="1">
    <source>
        <dbReference type="ARBA" id="ARBA00004236"/>
    </source>
</evidence>
<comment type="subcellular location">
    <subcellularLocation>
        <location evidence="1">Cell membrane</location>
    </subcellularLocation>
</comment>
<keyword evidence="4" id="KW-0472">Membrane</keyword>
<dbReference type="PROSITE" id="PS51257">
    <property type="entry name" value="PROKAR_LIPOPROTEIN"/>
    <property type="match status" value="1"/>
</dbReference>
<dbReference type="RefSeq" id="WP_186888838.1">
    <property type="nucleotide sequence ID" value="NZ_JACONZ010000005.1"/>
</dbReference>
<dbReference type="InterPro" id="IPR050957">
    <property type="entry name" value="BMP_lipoprotein"/>
</dbReference>
<sequence>MKKFASILLVAAMALSLVACGGGDSSSASTPAAGGSSAAASTPADKGGKGKIAYIVGNLGDKSFSDSGEAGMNILRGEGWDVKTFELGDATKADKYEDGILDALDQGYEYIVGSSTYLEIMIGLADEYPDVKFVGFDEKKDDADLPENVTCIFYAQNEGSYLVGMMAAAMSETGTVAVDVGVENPVINDFVTGYIQGVMDWNEANGTDVKVVKAAVDSWTDPAKMKQLCLDQARNNKADVFYQVAGGSGDGLFEACVESNTWAIGVDSDQYQMYKDGENPEKADVILTSMLKEVGNSFVSLFHQIEEGDTDSIWGHTITLGLAQDSVGYVDNAFFQENVPEEVRTAMADAAAKVKAGELTVKSYYDFADEAEFNAFVEAAK</sequence>
<evidence type="ECO:0000256" key="4">
    <source>
        <dbReference type="ARBA" id="ARBA00023136"/>
    </source>
</evidence>
<proteinExistence type="predicted"/>
<dbReference type="InterPro" id="IPR003760">
    <property type="entry name" value="PnrA-like"/>
</dbReference>
<dbReference type="PANTHER" id="PTHR34296:SF2">
    <property type="entry name" value="ABC TRANSPORTER GUANOSINE-BINDING PROTEIN NUPN"/>
    <property type="match status" value="1"/>
</dbReference>
<dbReference type="Proteomes" id="UP000659630">
    <property type="component" value="Unassembled WGS sequence"/>
</dbReference>
<evidence type="ECO:0000313" key="8">
    <source>
        <dbReference type="EMBL" id="MBC5582479.1"/>
    </source>
</evidence>
<dbReference type="GO" id="GO:0005886">
    <property type="term" value="C:plasma membrane"/>
    <property type="evidence" value="ECO:0007669"/>
    <property type="project" value="UniProtKB-SubCell"/>
</dbReference>
<protein>
    <submittedName>
        <fullName evidence="8">BMP family ABC transporter substrate-binding protein</fullName>
    </submittedName>
</protein>
<accession>A0A923L253</accession>
<keyword evidence="9" id="KW-1185">Reference proteome</keyword>